<dbReference type="EMBL" id="HBUE01043600">
    <property type="protein sequence ID" value="CAG6461724.1"/>
    <property type="molecule type" value="Transcribed_RNA"/>
</dbReference>
<feature type="compositionally biased region" description="Basic and acidic residues" evidence="8">
    <location>
        <begin position="19"/>
        <end position="55"/>
    </location>
</feature>
<feature type="compositionally biased region" description="Basic and acidic residues" evidence="8">
    <location>
        <begin position="303"/>
        <end position="332"/>
    </location>
</feature>
<feature type="compositionally biased region" description="Basic residues" evidence="8">
    <location>
        <begin position="200"/>
        <end position="219"/>
    </location>
</feature>
<evidence type="ECO:0000256" key="6">
    <source>
        <dbReference type="ARBA" id="ARBA00023187"/>
    </source>
</evidence>
<feature type="compositionally biased region" description="Polar residues" evidence="8">
    <location>
        <begin position="527"/>
        <end position="545"/>
    </location>
</feature>
<evidence type="ECO:0000256" key="2">
    <source>
        <dbReference type="ARBA" id="ARBA00006695"/>
    </source>
</evidence>
<protein>
    <submittedName>
        <fullName evidence="10">Pre-mRNA-splicing factor CWC25 homolog</fullName>
    </submittedName>
</protein>
<keyword evidence="5" id="KW-0175">Coiled coil</keyword>
<evidence type="ECO:0000256" key="4">
    <source>
        <dbReference type="ARBA" id="ARBA00022728"/>
    </source>
</evidence>
<evidence type="ECO:0000256" key="5">
    <source>
        <dbReference type="ARBA" id="ARBA00023054"/>
    </source>
</evidence>
<name>A0A8D8AQJ4_CULPI</name>
<dbReference type="GO" id="GO:0000398">
    <property type="term" value="P:mRNA splicing, via spliceosome"/>
    <property type="evidence" value="ECO:0007669"/>
    <property type="project" value="TreeGrafter"/>
</dbReference>
<feature type="compositionally biased region" description="Low complexity" evidence="8">
    <location>
        <begin position="378"/>
        <end position="387"/>
    </location>
</feature>
<evidence type="ECO:0000313" key="10">
    <source>
        <dbReference type="EMBL" id="CAG6461724.1"/>
    </source>
</evidence>
<feature type="domain" description="CBF1-interacting co-repressor CIR N-terminal" evidence="9">
    <location>
        <begin position="11"/>
        <end position="47"/>
    </location>
</feature>
<feature type="compositionally biased region" description="Basic residues" evidence="8">
    <location>
        <begin position="277"/>
        <end position="291"/>
    </location>
</feature>
<sequence>MGGGDLNTKKSWHPSTFKNQERVWKAEQADAAEKRKLAELQHEINEERNREELKTIAKKSGLLPDDGSGDRKLEWMYKGPAVNREEYLLGRTVDKTFETMDAQEKASAGASGSGVGISQPKNHVEHECIPFSIRQYKGLEGTEQVDIVRKLMEDPLMQIKQKEVESRQKILENPVKLKELHRLLKSDQSIRGKDRERDRKGGKKKDKKDKKKKSKKKRKGSESSDGSDDSGGGDLDKILAEKYKKVQNSMEKQEEVSLDKLLSMKYQKLSKELNKMAKPKKSKKKKDRRRSRSSEDSESDSDSDGREPAKRGRDSSRDRNRPGPSWVRERSRSRDRHPRNRSKSPKRREERKRSRSPARKSPKSSREPAPRGRRTPVPSSSSESSPEPSHRRRNDSDDEDERRPKPKNFGLVSASGKKLELNKRDEVRLYKREEIKAHQSSQKPTWTRPERKAAPLTEEEMEAKRRAMMSNAEWRDRERQQNVKRYDDEDRKLEERDGPKRYDKDFVMKQFKHAANNETVEKRIKSNRNNIQRSGGSMNDNFARR</sequence>
<evidence type="ECO:0000256" key="8">
    <source>
        <dbReference type="SAM" id="MobiDB-lite"/>
    </source>
</evidence>
<feature type="compositionally biased region" description="Basic and acidic residues" evidence="8">
    <location>
        <begin position="473"/>
        <end position="505"/>
    </location>
</feature>
<evidence type="ECO:0000256" key="1">
    <source>
        <dbReference type="ARBA" id="ARBA00004123"/>
    </source>
</evidence>
<feature type="region of interest" description="Disordered" evidence="8">
    <location>
        <begin position="269"/>
        <end position="505"/>
    </location>
</feature>
<reference evidence="10" key="1">
    <citation type="submission" date="2021-05" db="EMBL/GenBank/DDBJ databases">
        <authorList>
            <person name="Alioto T."/>
            <person name="Alioto T."/>
            <person name="Gomez Garrido J."/>
        </authorList>
    </citation>
    <scope>NUCLEOTIDE SEQUENCE</scope>
</reference>
<dbReference type="InterPro" id="IPR051376">
    <property type="entry name" value="CWC25_splicing_factor"/>
</dbReference>
<comment type="similarity">
    <text evidence="2">Belongs to the CWC25 family.</text>
</comment>
<dbReference type="InterPro" id="IPR019339">
    <property type="entry name" value="CIR_N_dom"/>
</dbReference>
<feature type="compositionally biased region" description="Basic residues" evidence="8">
    <location>
        <begin position="333"/>
        <end position="346"/>
    </location>
</feature>
<keyword evidence="6" id="KW-0508">mRNA splicing</keyword>
<feature type="region of interest" description="Disordered" evidence="8">
    <location>
        <begin position="182"/>
        <end position="235"/>
    </location>
</feature>
<feature type="region of interest" description="Disordered" evidence="8">
    <location>
        <begin position="1"/>
        <end position="70"/>
    </location>
</feature>
<feature type="compositionally biased region" description="Basic and acidic residues" evidence="8">
    <location>
        <begin position="182"/>
        <end position="199"/>
    </location>
</feature>
<dbReference type="AlphaFoldDB" id="A0A8D8AQJ4"/>
<keyword evidence="7" id="KW-0539">Nucleus</keyword>
<dbReference type="Pfam" id="PF12542">
    <property type="entry name" value="CWC25"/>
    <property type="match status" value="1"/>
</dbReference>
<feature type="compositionally biased region" description="Basic residues" evidence="8">
    <location>
        <begin position="353"/>
        <end position="363"/>
    </location>
</feature>
<evidence type="ECO:0000259" key="9">
    <source>
        <dbReference type="SMART" id="SM01083"/>
    </source>
</evidence>
<comment type="subcellular location">
    <subcellularLocation>
        <location evidence="1">Nucleus</location>
    </subcellularLocation>
</comment>
<dbReference type="Pfam" id="PF10197">
    <property type="entry name" value="Cir_N"/>
    <property type="match status" value="1"/>
</dbReference>
<dbReference type="InterPro" id="IPR022209">
    <property type="entry name" value="CWC25"/>
</dbReference>
<feature type="region of interest" description="Disordered" evidence="8">
    <location>
        <begin position="524"/>
        <end position="545"/>
    </location>
</feature>
<evidence type="ECO:0000256" key="7">
    <source>
        <dbReference type="ARBA" id="ARBA00023242"/>
    </source>
</evidence>
<organism evidence="10">
    <name type="scientific">Culex pipiens</name>
    <name type="common">House mosquito</name>
    <dbReference type="NCBI Taxonomy" id="7175"/>
    <lineage>
        <taxon>Eukaryota</taxon>
        <taxon>Metazoa</taxon>
        <taxon>Ecdysozoa</taxon>
        <taxon>Arthropoda</taxon>
        <taxon>Hexapoda</taxon>
        <taxon>Insecta</taxon>
        <taxon>Pterygota</taxon>
        <taxon>Neoptera</taxon>
        <taxon>Endopterygota</taxon>
        <taxon>Diptera</taxon>
        <taxon>Nematocera</taxon>
        <taxon>Culicoidea</taxon>
        <taxon>Culicidae</taxon>
        <taxon>Culicinae</taxon>
        <taxon>Culicini</taxon>
        <taxon>Culex</taxon>
        <taxon>Culex</taxon>
    </lineage>
</organism>
<keyword evidence="3" id="KW-0507">mRNA processing</keyword>
<dbReference type="GO" id="GO:0005684">
    <property type="term" value="C:U2-type spliceosomal complex"/>
    <property type="evidence" value="ECO:0007669"/>
    <property type="project" value="TreeGrafter"/>
</dbReference>
<feature type="compositionally biased region" description="Basic and acidic residues" evidence="8">
    <location>
        <begin position="417"/>
        <end position="437"/>
    </location>
</feature>
<proteinExistence type="inferred from homology"/>
<dbReference type="PANTHER" id="PTHR16196:SF0">
    <property type="entry name" value="PRE-MRNA-SPLICING FACTOR CWC25 HOMOLOG"/>
    <property type="match status" value="1"/>
</dbReference>
<accession>A0A8D8AQJ4</accession>
<keyword evidence="4" id="KW-0747">Spliceosome</keyword>
<evidence type="ECO:0000256" key="3">
    <source>
        <dbReference type="ARBA" id="ARBA00022664"/>
    </source>
</evidence>
<dbReference type="PANTHER" id="PTHR16196">
    <property type="entry name" value="CELL CYCLE CONTROL PROTEIN CWF25"/>
    <property type="match status" value="1"/>
</dbReference>
<dbReference type="SMART" id="SM01083">
    <property type="entry name" value="Cir_N"/>
    <property type="match status" value="1"/>
</dbReference>